<organism evidence="1 2">
    <name type="scientific">Nicotiana tabacum</name>
    <name type="common">Common tobacco</name>
    <dbReference type="NCBI Taxonomy" id="4097"/>
    <lineage>
        <taxon>Eukaryota</taxon>
        <taxon>Viridiplantae</taxon>
        <taxon>Streptophyta</taxon>
        <taxon>Embryophyta</taxon>
        <taxon>Tracheophyta</taxon>
        <taxon>Spermatophyta</taxon>
        <taxon>Magnoliopsida</taxon>
        <taxon>eudicotyledons</taxon>
        <taxon>Gunneridae</taxon>
        <taxon>Pentapetalae</taxon>
        <taxon>asterids</taxon>
        <taxon>lamiids</taxon>
        <taxon>Solanales</taxon>
        <taxon>Solanaceae</taxon>
        <taxon>Nicotianoideae</taxon>
        <taxon>Nicotianeae</taxon>
        <taxon>Nicotiana</taxon>
    </lineage>
</organism>
<reference evidence="1" key="1">
    <citation type="journal article" date="2014" name="Nat. Commun.">
        <title>The tobacco genome sequence and its comparison with those of tomato and potato.</title>
        <authorList>
            <person name="Sierro N."/>
            <person name="Battey J.N."/>
            <person name="Ouadi S."/>
            <person name="Bakaher N."/>
            <person name="Bovet L."/>
            <person name="Willig A."/>
            <person name="Goepfert S."/>
            <person name="Peitsch M.C."/>
            <person name="Ivanov N.V."/>
        </authorList>
    </citation>
    <scope>NUCLEOTIDE SEQUENCE [LARGE SCALE GENOMIC DNA]</scope>
</reference>
<gene>
    <name evidence="2" type="primary">LOC142175989</name>
</gene>
<accession>A0AC58TPG1</accession>
<proteinExistence type="predicted"/>
<sequence length="177" mass="20356">MTDSEHHHLILYNFLPLDLYKELEFIHKSCCAVGYKPNVLSTILSHPITTNSARFILPIIPIQERLREKAEEYFGCQYELFVEFIGLISWCRGASIGWHSDDSRPYLKQRDFAAVCYFNSYDTNFKGGIFHFKEGEPADIVPMVGDVIMYTADDQNIRSVDELSSANSSFVRSLSHF</sequence>
<dbReference type="RefSeq" id="XP_075099110.1">
    <property type="nucleotide sequence ID" value="XM_075243009.1"/>
</dbReference>
<evidence type="ECO:0000313" key="2">
    <source>
        <dbReference type="RefSeq" id="XP_075099110.1"/>
    </source>
</evidence>
<reference evidence="2" key="2">
    <citation type="submission" date="2025-08" db="UniProtKB">
        <authorList>
            <consortium name="RefSeq"/>
        </authorList>
    </citation>
    <scope>IDENTIFICATION</scope>
    <source>
        <tissue evidence="2">Leaf</tissue>
    </source>
</reference>
<dbReference type="Proteomes" id="UP000790787">
    <property type="component" value="Chromosome 3"/>
</dbReference>
<name>A0AC58TPG1_TOBAC</name>
<evidence type="ECO:0000313" key="1">
    <source>
        <dbReference type="Proteomes" id="UP000790787"/>
    </source>
</evidence>
<keyword evidence="1" id="KW-1185">Reference proteome</keyword>
<protein>
    <submittedName>
        <fullName evidence="2">Uncharacterized protein LOC142175989</fullName>
    </submittedName>
</protein>